<accession>A0ABT9YVJ0</accession>
<gene>
    <name evidence="1" type="ORF">J2S02_000330</name>
</gene>
<reference evidence="1 2" key="1">
    <citation type="submission" date="2023-07" db="EMBL/GenBank/DDBJ databases">
        <title>Genomic Encyclopedia of Type Strains, Phase IV (KMG-IV): sequencing the most valuable type-strain genomes for metagenomic binning, comparative biology and taxonomic classification.</title>
        <authorList>
            <person name="Goeker M."/>
        </authorList>
    </citation>
    <scope>NUCLEOTIDE SEQUENCE [LARGE SCALE GENOMIC DNA]</scope>
    <source>
        <strain evidence="1 2">DSM 17723</strain>
    </source>
</reference>
<evidence type="ECO:0000313" key="2">
    <source>
        <dbReference type="Proteomes" id="UP001232245"/>
    </source>
</evidence>
<evidence type="ECO:0008006" key="3">
    <source>
        <dbReference type="Google" id="ProtNLM"/>
    </source>
</evidence>
<dbReference type="EMBL" id="JAUSTZ010000001">
    <property type="protein sequence ID" value="MDQ0224008.1"/>
    <property type="molecule type" value="Genomic_DNA"/>
</dbReference>
<evidence type="ECO:0000313" key="1">
    <source>
        <dbReference type="EMBL" id="MDQ0224008.1"/>
    </source>
</evidence>
<protein>
    <recommendedName>
        <fullName evidence="3">KTSC domain-containing protein</fullName>
    </recommendedName>
</protein>
<name>A0ABT9YVJ0_9BACI</name>
<dbReference type="Proteomes" id="UP001232245">
    <property type="component" value="Unassembled WGS sequence"/>
</dbReference>
<dbReference type="RefSeq" id="WP_095298517.1">
    <property type="nucleotide sequence ID" value="NZ_CADEPK010000032.1"/>
</dbReference>
<comment type="caution">
    <text evidence="1">The sequence shown here is derived from an EMBL/GenBank/DDBJ whole genome shotgun (WGS) entry which is preliminary data.</text>
</comment>
<sequence length="76" mass="9222">MDNYEIMLTMKKSTISGKGYTEVQVMDFSRGRIWYINFHQLENEPLPESLREFVRKNSKKILEGSWHYNHLSRKKR</sequence>
<proteinExistence type="predicted"/>
<keyword evidence="2" id="KW-1185">Reference proteome</keyword>
<organism evidence="1 2">
    <name type="scientific">Metabacillus niabensis</name>
    <dbReference type="NCBI Taxonomy" id="324854"/>
    <lineage>
        <taxon>Bacteria</taxon>
        <taxon>Bacillati</taxon>
        <taxon>Bacillota</taxon>
        <taxon>Bacilli</taxon>
        <taxon>Bacillales</taxon>
        <taxon>Bacillaceae</taxon>
        <taxon>Metabacillus</taxon>
    </lineage>
</organism>